<organism evidence="1 2">
    <name type="scientific">Chitinophaga agri</name>
    <dbReference type="NCBI Taxonomy" id="2703787"/>
    <lineage>
        <taxon>Bacteria</taxon>
        <taxon>Pseudomonadati</taxon>
        <taxon>Bacteroidota</taxon>
        <taxon>Chitinophagia</taxon>
        <taxon>Chitinophagales</taxon>
        <taxon>Chitinophagaceae</taxon>
        <taxon>Chitinophaga</taxon>
    </lineage>
</organism>
<keyword evidence="2" id="KW-1185">Reference proteome</keyword>
<sequence>MADYKFDRSAFRMMSFKEADAANVYNKNISYPERLRQAYYLISQAYGFSMADQPKLDRSYHSSRKLNN</sequence>
<dbReference type="Proteomes" id="UP000476411">
    <property type="component" value="Chromosome"/>
</dbReference>
<dbReference type="RefSeq" id="WP_162330853.1">
    <property type="nucleotide sequence ID" value="NZ_CP048113.1"/>
</dbReference>
<name>A0A6B9ZCV8_9BACT</name>
<dbReference type="KEGG" id="chih:GWR21_05985"/>
<dbReference type="AlphaFoldDB" id="A0A6B9ZCV8"/>
<protein>
    <submittedName>
        <fullName evidence="1">Uncharacterized protein</fullName>
    </submittedName>
</protein>
<reference evidence="1 2" key="1">
    <citation type="submission" date="2020-01" db="EMBL/GenBank/DDBJ databases">
        <title>Complete genome sequence of Chitinophaga sp. H33E-04 isolated from quinoa roots.</title>
        <authorList>
            <person name="Weon H.-Y."/>
            <person name="Lee S.A."/>
        </authorList>
    </citation>
    <scope>NUCLEOTIDE SEQUENCE [LARGE SCALE GENOMIC DNA]</scope>
    <source>
        <strain evidence="1 2">H33E-04</strain>
    </source>
</reference>
<gene>
    <name evidence="1" type="ORF">GWR21_05985</name>
</gene>
<evidence type="ECO:0000313" key="2">
    <source>
        <dbReference type="Proteomes" id="UP000476411"/>
    </source>
</evidence>
<proteinExistence type="predicted"/>
<evidence type="ECO:0000313" key="1">
    <source>
        <dbReference type="EMBL" id="QHS59154.1"/>
    </source>
</evidence>
<accession>A0A6B9ZCV8</accession>
<dbReference type="EMBL" id="CP048113">
    <property type="protein sequence ID" value="QHS59154.1"/>
    <property type="molecule type" value="Genomic_DNA"/>
</dbReference>